<sequence length="67" mass="7583">MIILKDVSNSIEGTITTITIVDHVTHAVIEIDYSDGSKSTQWARNINTANGYCKKRYPEVKPIFKEK</sequence>
<comment type="caution">
    <text evidence="1">The sequence shown here is derived from an EMBL/GenBank/DDBJ whole genome shotgun (WGS) entry which is preliminary data.</text>
</comment>
<protein>
    <submittedName>
        <fullName evidence="1">Uncharacterized protein</fullName>
    </submittedName>
</protein>
<name>X0V0P5_9ZZZZ</name>
<reference evidence="1" key="1">
    <citation type="journal article" date="2014" name="Front. Microbiol.">
        <title>High frequency of phylogenetically diverse reductive dehalogenase-homologous genes in deep subseafloor sedimentary metagenomes.</title>
        <authorList>
            <person name="Kawai M."/>
            <person name="Futagami T."/>
            <person name="Toyoda A."/>
            <person name="Takaki Y."/>
            <person name="Nishi S."/>
            <person name="Hori S."/>
            <person name="Arai W."/>
            <person name="Tsubouchi T."/>
            <person name="Morono Y."/>
            <person name="Uchiyama I."/>
            <person name="Ito T."/>
            <person name="Fujiyama A."/>
            <person name="Inagaki F."/>
            <person name="Takami H."/>
        </authorList>
    </citation>
    <scope>NUCLEOTIDE SEQUENCE</scope>
    <source>
        <strain evidence="1">Expedition CK06-06</strain>
    </source>
</reference>
<organism evidence="1">
    <name type="scientific">marine sediment metagenome</name>
    <dbReference type="NCBI Taxonomy" id="412755"/>
    <lineage>
        <taxon>unclassified sequences</taxon>
        <taxon>metagenomes</taxon>
        <taxon>ecological metagenomes</taxon>
    </lineage>
</organism>
<proteinExistence type="predicted"/>
<dbReference type="EMBL" id="BARS01022968">
    <property type="protein sequence ID" value="GAG06103.1"/>
    <property type="molecule type" value="Genomic_DNA"/>
</dbReference>
<gene>
    <name evidence="1" type="ORF">S01H1_36642</name>
</gene>
<accession>X0V0P5</accession>
<evidence type="ECO:0000313" key="1">
    <source>
        <dbReference type="EMBL" id="GAG06103.1"/>
    </source>
</evidence>
<dbReference type="AlphaFoldDB" id="X0V0P5"/>